<dbReference type="EMBL" id="FOKK01000027">
    <property type="protein sequence ID" value="SFB59763.1"/>
    <property type="molecule type" value="Genomic_DNA"/>
</dbReference>
<organism evidence="1 2">
    <name type="scientific">Algoriphagus aquimarinus</name>
    <dbReference type="NCBI Taxonomy" id="237018"/>
    <lineage>
        <taxon>Bacteria</taxon>
        <taxon>Pseudomonadati</taxon>
        <taxon>Bacteroidota</taxon>
        <taxon>Cytophagia</taxon>
        <taxon>Cytophagales</taxon>
        <taxon>Cyclobacteriaceae</taxon>
        <taxon>Algoriphagus</taxon>
    </lineage>
</organism>
<reference evidence="1 2" key="1">
    <citation type="submission" date="2016-10" db="EMBL/GenBank/DDBJ databases">
        <authorList>
            <person name="de Groot N.N."/>
        </authorList>
    </citation>
    <scope>NUCLEOTIDE SEQUENCE [LARGE SCALE GENOMIC DNA]</scope>
    <source>
        <strain evidence="1 2">DSM 23399</strain>
    </source>
</reference>
<protein>
    <submittedName>
        <fullName evidence="1">Uncharacterized protein</fullName>
    </submittedName>
</protein>
<dbReference type="AlphaFoldDB" id="A0A1I1CH32"/>
<accession>A0A1I1CH32</accession>
<gene>
    <name evidence="1" type="ORF">SAMN04489723_1279</name>
</gene>
<dbReference type="RefSeq" id="WP_092901584.1">
    <property type="nucleotide sequence ID" value="NZ_FOKK01000027.1"/>
</dbReference>
<sequence length="110" mass="12941">MLDIARSIAIENLYLLIFREELTNESVRNMAYLIWAIDNFRYKDADAEIRVGIEIPWQEDFQELVVRVSKEIFWIGMEAIHRTGAGSDSYDILKEVLKGIEIHFLTYSRN</sequence>
<evidence type="ECO:0000313" key="1">
    <source>
        <dbReference type="EMBL" id="SFB59763.1"/>
    </source>
</evidence>
<name>A0A1I1CH32_9BACT</name>
<dbReference type="Proteomes" id="UP000198790">
    <property type="component" value="Unassembled WGS sequence"/>
</dbReference>
<proteinExistence type="predicted"/>
<keyword evidence="2" id="KW-1185">Reference proteome</keyword>
<evidence type="ECO:0000313" key="2">
    <source>
        <dbReference type="Proteomes" id="UP000198790"/>
    </source>
</evidence>
<dbReference type="STRING" id="237018.SAMN04489723_1279"/>